<protein>
    <submittedName>
        <fullName evidence="2">Uncharacterized protein</fullName>
    </submittedName>
</protein>
<feature type="region of interest" description="Disordered" evidence="1">
    <location>
        <begin position="1"/>
        <end position="42"/>
    </location>
</feature>
<dbReference type="EMBL" id="JACVVK020000184">
    <property type="protein sequence ID" value="KAK7486063.1"/>
    <property type="molecule type" value="Genomic_DNA"/>
</dbReference>
<feature type="non-terminal residue" evidence="2">
    <location>
        <position position="86"/>
    </location>
</feature>
<organism evidence="2 3">
    <name type="scientific">Batillaria attramentaria</name>
    <dbReference type="NCBI Taxonomy" id="370345"/>
    <lineage>
        <taxon>Eukaryota</taxon>
        <taxon>Metazoa</taxon>
        <taxon>Spiralia</taxon>
        <taxon>Lophotrochozoa</taxon>
        <taxon>Mollusca</taxon>
        <taxon>Gastropoda</taxon>
        <taxon>Caenogastropoda</taxon>
        <taxon>Sorbeoconcha</taxon>
        <taxon>Cerithioidea</taxon>
        <taxon>Batillariidae</taxon>
        <taxon>Batillaria</taxon>
    </lineage>
</organism>
<comment type="caution">
    <text evidence="2">The sequence shown here is derived from an EMBL/GenBank/DDBJ whole genome shotgun (WGS) entry which is preliminary data.</text>
</comment>
<proteinExistence type="predicted"/>
<name>A0ABD0KG86_9CAEN</name>
<evidence type="ECO:0000256" key="1">
    <source>
        <dbReference type="SAM" id="MobiDB-lite"/>
    </source>
</evidence>
<sequence length="86" mass="9158">MTLNGSCQSSEQRGFAEDDVRLNEAGGGHGNGMAEGQVGGRGGECPGVTVTKMCSMSSHEAAFLLKYVARYWSDNGPPNKWLYTAK</sequence>
<feature type="compositionally biased region" description="Gly residues" evidence="1">
    <location>
        <begin position="25"/>
        <end position="42"/>
    </location>
</feature>
<feature type="compositionally biased region" description="Polar residues" evidence="1">
    <location>
        <begin position="1"/>
        <end position="12"/>
    </location>
</feature>
<reference evidence="2 3" key="1">
    <citation type="journal article" date="2023" name="Sci. Data">
        <title>Genome assembly of the Korean intertidal mud-creeper Batillaria attramentaria.</title>
        <authorList>
            <person name="Patra A.K."/>
            <person name="Ho P.T."/>
            <person name="Jun S."/>
            <person name="Lee S.J."/>
            <person name="Kim Y."/>
            <person name="Won Y.J."/>
        </authorList>
    </citation>
    <scope>NUCLEOTIDE SEQUENCE [LARGE SCALE GENOMIC DNA]</scope>
    <source>
        <strain evidence="2">Wonlab-2016</strain>
    </source>
</reference>
<dbReference type="Proteomes" id="UP001519460">
    <property type="component" value="Unassembled WGS sequence"/>
</dbReference>
<dbReference type="AlphaFoldDB" id="A0ABD0KG86"/>
<gene>
    <name evidence="2" type="ORF">BaRGS_00022672</name>
</gene>
<accession>A0ABD0KG86</accession>
<evidence type="ECO:0000313" key="2">
    <source>
        <dbReference type="EMBL" id="KAK7486063.1"/>
    </source>
</evidence>
<keyword evidence="3" id="KW-1185">Reference proteome</keyword>
<evidence type="ECO:0000313" key="3">
    <source>
        <dbReference type="Proteomes" id="UP001519460"/>
    </source>
</evidence>